<dbReference type="OrthoDB" id="448399at2759"/>
<feature type="domain" description="Exonuclease" evidence="5">
    <location>
        <begin position="61"/>
        <end position="245"/>
    </location>
</feature>
<evidence type="ECO:0000256" key="2">
    <source>
        <dbReference type="ARBA" id="ARBA00022801"/>
    </source>
</evidence>
<keyword evidence="7" id="KW-1185">Reference proteome</keyword>
<dbReference type="Gene3D" id="3.30.420.10">
    <property type="entry name" value="Ribonuclease H-like superfamily/Ribonuclease H"/>
    <property type="match status" value="1"/>
</dbReference>
<feature type="region of interest" description="Disordered" evidence="4">
    <location>
        <begin position="264"/>
        <end position="288"/>
    </location>
</feature>
<evidence type="ECO:0000313" key="6">
    <source>
        <dbReference type="EMBL" id="KAG8229580.1"/>
    </source>
</evidence>
<evidence type="ECO:0000259" key="5">
    <source>
        <dbReference type="SMART" id="SM00479"/>
    </source>
</evidence>
<keyword evidence="1" id="KW-0540">Nuclease</keyword>
<dbReference type="SMART" id="SM00479">
    <property type="entry name" value="EXOIII"/>
    <property type="match status" value="1"/>
</dbReference>
<dbReference type="CDD" id="cd06133">
    <property type="entry name" value="ERI-1_3'hExo_like"/>
    <property type="match status" value="1"/>
</dbReference>
<dbReference type="GO" id="GO:0000175">
    <property type="term" value="F:3'-5'-RNA exonuclease activity"/>
    <property type="evidence" value="ECO:0007669"/>
    <property type="project" value="InterPro"/>
</dbReference>
<sequence>MASINSAIKSMKRNALIEELKKLKLNSAGSYSVLSRRLRNHYRRKKLLEAGIPLKKEILPFYVIVDFEATCEEVNTPNYPHEIIEFPAVLVNVEKNEIVSQFQAFCRPTMNPKLSEFCTELTGITQDQVDSADEFPVVVKRFESWLKENGLGTSHNYAIVTDGPWDMGRFLYGQCKLSEIEYPKFAHKWVNIRKIFHNFYDTRQVCLKLMLESLDLKFEGRPHCGLDDAKNIARILLQLAEDGAPLLPNERIHKPKLQNDFSSQAIRSNKSSRTQPISKVVTPIPRTS</sequence>
<evidence type="ECO:0000256" key="4">
    <source>
        <dbReference type="SAM" id="MobiDB-lite"/>
    </source>
</evidence>
<protein>
    <recommendedName>
        <fullName evidence="5">Exonuclease domain-containing protein</fullName>
    </recommendedName>
</protein>
<dbReference type="InterPro" id="IPR013520">
    <property type="entry name" value="Ribonucl_H"/>
</dbReference>
<dbReference type="InterPro" id="IPR047201">
    <property type="entry name" value="ERI-1_3'hExo-like"/>
</dbReference>
<dbReference type="InterPro" id="IPR012337">
    <property type="entry name" value="RNaseH-like_sf"/>
</dbReference>
<dbReference type="PANTHER" id="PTHR23044:SF61">
    <property type="entry name" value="3'-5' EXORIBONUCLEASE 1-RELATED"/>
    <property type="match status" value="1"/>
</dbReference>
<dbReference type="InterPro" id="IPR036397">
    <property type="entry name" value="RNaseH_sf"/>
</dbReference>
<dbReference type="AlphaFoldDB" id="A0A8K0NYY1"/>
<dbReference type="Gene3D" id="1.10.720.30">
    <property type="entry name" value="SAP domain"/>
    <property type="match status" value="1"/>
</dbReference>
<comment type="caution">
    <text evidence="6">The sequence shown here is derived from an EMBL/GenBank/DDBJ whole genome shotgun (WGS) entry which is preliminary data.</text>
</comment>
<evidence type="ECO:0000256" key="1">
    <source>
        <dbReference type="ARBA" id="ARBA00022722"/>
    </source>
</evidence>
<dbReference type="Pfam" id="PF00929">
    <property type="entry name" value="RNase_T"/>
    <property type="match status" value="1"/>
</dbReference>
<reference evidence="6" key="1">
    <citation type="submission" date="2013-04" db="EMBL/GenBank/DDBJ databases">
        <authorList>
            <person name="Qu J."/>
            <person name="Murali S.C."/>
            <person name="Bandaranaike D."/>
            <person name="Bellair M."/>
            <person name="Blankenburg K."/>
            <person name="Chao H."/>
            <person name="Dinh H."/>
            <person name="Doddapaneni H."/>
            <person name="Downs B."/>
            <person name="Dugan-Rocha S."/>
            <person name="Elkadiri S."/>
            <person name="Gnanaolivu R.D."/>
            <person name="Hernandez B."/>
            <person name="Javaid M."/>
            <person name="Jayaseelan J.C."/>
            <person name="Lee S."/>
            <person name="Li M."/>
            <person name="Ming W."/>
            <person name="Munidasa M."/>
            <person name="Muniz J."/>
            <person name="Nguyen L."/>
            <person name="Ongeri F."/>
            <person name="Osuji N."/>
            <person name="Pu L.-L."/>
            <person name="Puazo M."/>
            <person name="Qu C."/>
            <person name="Quiroz J."/>
            <person name="Raj R."/>
            <person name="Weissenberger G."/>
            <person name="Xin Y."/>
            <person name="Zou X."/>
            <person name="Han Y."/>
            <person name="Richards S."/>
            <person name="Worley K."/>
            <person name="Muzny D."/>
            <person name="Gibbs R."/>
        </authorList>
    </citation>
    <scope>NUCLEOTIDE SEQUENCE</scope>
    <source>
        <strain evidence="6">Sampled in the wild</strain>
    </source>
</reference>
<gene>
    <name evidence="6" type="ORF">J437_LFUL010172</name>
</gene>
<accession>A0A8K0NYY1</accession>
<dbReference type="InterPro" id="IPR036361">
    <property type="entry name" value="SAP_dom_sf"/>
</dbReference>
<evidence type="ECO:0000313" key="7">
    <source>
        <dbReference type="Proteomes" id="UP000792457"/>
    </source>
</evidence>
<evidence type="ECO:0000256" key="3">
    <source>
        <dbReference type="ARBA" id="ARBA00022839"/>
    </source>
</evidence>
<dbReference type="InterPro" id="IPR051274">
    <property type="entry name" value="3-5_Exoribonuclease"/>
</dbReference>
<dbReference type="GO" id="GO:0003676">
    <property type="term" value="F:nucleic acid binding"/>
    <property type="evidence" value="ECO:0007669"/>
    <property type="project" value="InterPro"/>
</dbReference>
<dbReference type="EMBL" id="KZ308437">
    <property type="protein sequence ID" value="KAG8229580.1"/>
    <property type="molecule type" value="Genomic_DNA"/>
</dbReference>
<dbReference type="Proteomes" id="UP000792457">
    <property type="component" value="Unassembled WGS sequence"/>
</dbReference>
<dbReference type="FunFam" id="3.30.420.10:FF:000034">
    <property type="entry name" value="3'-5' exoribonuclease 1"/>
    <property type="match status" value="1"/>
</dbReference>
<name>A0A8K0NYY1_LADFU</name>
<reference evidence="6" key="2">
    <citation type="submission" date="2017-10" db="EMBL/GenBank/DDBJ databases">
        <title>Ladona fulva Genome sequencing and assembly.</title>
        <authorList>
            <person name="Murali S."/>
            <person name="Richards S."/>
            <person name="Bandaranaike D."/>
            <person name="Bellair M."/>
            <person name="Blankenburg K."/>
            <person name="Chao H."/>
            <person name="Dinh H."/>
            <person name="Doddapaneni H."/>
            <person name="Dugan-Rocha S."/>
            <person name="Elkadiri S."/>
            <person name="Gnanaolivu R."/>
            <person name="Hernandez B."/>
            <person name="Skinner E."/>
            <person name="Javaid M."/>
            <person name="Lee S."/>
            <person name="Li M."/>
            <person name="Ming W."/>
            <person name="Munidasa M."/>
            <person name="Muniz J."/>
            <person name="Nguyen L."/>
            <person name="Hughes D."/>
            <person name="Osuji N."/>
            <person name="Pu L.-L."/>
            <person name="Puazo M."/>
            <person name="Qu C."/>
            <person name="Quiroz J."/>
            <person name="Raj R."/>
            <person name="Weissenberger G."/>
            <person name="Xin Y."/>
            <person name="Zou X."/>
            <person name="Han Y."/>
            <person name="Worley K."/>
            <person name="Muzny D."/>
            <person name="Gibbs R."/>
        </authorList>
    </citation>
    <scope>NUCLEOTIDE SEQUENCE</scope>
    <source>
        <strain evidence="6">Sampled in the wild</strain>
    </source>
</reference>
<keyword evidence="2" id="KW-0378">Hydrolase</keyword>
<dbReference type="PANTHER" id="PTHR23044">
    <property type="entry name" value="3'-5' EXONUCLEASE ERI1-RELATED"/>
    <property type="match status" value="1"/>
</dbReference>
<feature type="compositionally biased region" description="Polar residues" evidence="4">
    <location>
        <begin position="264"/>
        <end position="277"/>
    </location>
</feature>
<organism evidence="6 7">
    <name type="scientific">Ladona fulva</name>
    <name type="common">Scarce chaser dragonfly</name>
    <name type="synonym">Libellula fulva</name>
    <dbReference type="NCBI Taxonomy" id="123851"/>
    <lineage>
        <taxon>Eukaryota</taxon>
        <taxon>Metazoa</taxon>
        <taxon>Ecdysozoa</taxon>
        <taxon>Arthropoda</taxon>
        <taxon>Hexapoda</taxon>
        <taxon>Insecta</taxon>
        <taxon>Pterygota</taxon>
        <taxon>Palaeoptera</taxon>
        <taxon>Odonata</taxon>
        <taxon>Epiprocta</taxon>
        <taxon>Anisoptera</taxon>
        <taxon>Libelluloidea</taxon>
        <taxon>Libellulidae</taxon>
        <taxon>Ladona</taxon>
    </lineage>
</organism>
<dbReference type="SUPFAM" id="SSF53098">
    <property type="entry name" value="Ribonuclease H-like"/>
    <property type="match status" value="1"/>
</dbReference>
<keyword evidence="3" id="KW-0269">Exonuclease</keyword>
<proteinExistence type="predicted"/>